<feature type="coiled-coil region" evidence="1">
    <location>
        <begin position="132"/>
        <end position="159"/>
    </location>
</feature>
<gene>
    <name evidence="3" type="ORF">GGR42_002043</name>
</gene>
<dbReference type="Proteomes" id="UP000590442">
    <property type="component" value="Unassembled WGS sequence"/>
</dbReference>
<dbReference type="RefSeq" id="WP_167959101.1">
    <property type="nucleotide sequence ID" value="NZ_JAATJJ010000001.1"/>
</dbReference>
<protein>
    <submittedName>
        <fullName evidence="3">Uncharacterized protein</fullName>
    </submittedName>
</protein>
<proteinExistence type="predicted"/>
<evidence type="ECO:0000313" key="4">
    <source>
        <dbReference type="Proteomes" id="UP000590442"/>
    </source>
</evidence>
<keyword evidence="2" id="KW-1133">Transmembrane helix</keyword>
<comment type="caution">
    <text evidence="3">The sequence shown here is derived from an EMBL/GenBank/DDBJ whole genome shotgun (WGS) entry which is preliminary data.</text>
</comment>
<accession>A0A846QTQ3</accession>
<keyword evidence="2" id="KW-0812">Transmembrane</keyword>
<keyword evidence="2" id="KW-0472">Membrane</keyword>
<dbReference type="Pfam" id="PF19578">
    <property type="entry name" value="DUF6090"/>
    <property type="match status" value="1"/>
</dbReference>
<evidence type="ECO:0000256" key="2">
    <source>
        <dbReference type="SAM" id="Phobius"/>
    </source>
</evidence>
<evidence type="ECO:0000313" key="3">
    <source>
        <dbReference type="EMBL" id="NJB71581.1"/>
    </source>
</evidence>
<feature type="transmembrane region" description="Helical" evidence="2">
    <location>
        <begin position="21"/>
        <end position="42"/>
    </location>
</feature>
<dbReference type="EMBL" id="JAATJJ010000001">
    <property type="protein sequence ID" value="NJB71581.1"/>
    <property type="molecule type" value="Genomic_DNA"/>
</dbReference>
<evidence type="ECO:0000256" key="1">
    <source>
        <dbReference type="SAM" id="Coils"/>
    </source>
</evidence>
<sequence length="237" mass="27833">MIKFFRKIRQNLLNEGKTTTYLKYAIGEIVLVVIGILIALQINNWNERNNHRSEELNYYKNIKRQLNEDKKAIIANIDYNNLFFKQFEYAIHIIEKEDNSLIDTLAKISVNLLEFSDFHRQSNIYEAMVNSGEIKLLKNQQLIEKLQQLEEKYIFINKLEETHSQAVIRFVAPSIISSLKVNNMKVENIEKIYSFEFQNLFTLLADLMMDKNEAYENVISRINDINSLIDSEIGATN</sequence>
<reference evidence="3 4" key="1">
    <citation type="submission" date="2020-03" db="EMBL/GenBank/DDBJ databases">
        <title>Genomic Encyclopedia of Type Strains, Phase IV (KMG-IV): sequencing the most valuable type-strain genomes for metagenomic binning, comparative biology and taxonomic classification.</title>
        <authorList>
            <person name="Goeker M."/>
        </authorList>
    </citation>
    <scope>NUCLEOTIDE SEQUENCE [LARGE SCALE GENOMIC DNA]</scope>
    <source>
        <strain evidence="3 4">DSM 29762</strain>
    </source>
</reference>
<organism evidence="3 4">
    <name type="scientific">Saonia flava</name>
    <dbReference type="NCBI Taxonomy" id="523696"/>
    <lineage>
        <taxon>Bacteria</taxon>
        <taxon>Pseudomonadati</taxon>
        <taxon>Bacteroidota</taxon>
        <taxon>Flavobacteriia</taxon>
        <taxon>Flavobacteriales</taxon>
        <taxon>Flavobacteriaceae</taxon>
        <taxon>Saonia</taxon>
    </lineage>
</organism>
<keyword evidence="4" id="KW-1185">Reference proteome</keyword>
<name>A0A846QTQ3_9FLAO</name>
<dbReference type="AlphaFoldDB" id="A0A846QTQ3"/>
<keyword evidence="1" id="KW-0175">Coiled coil</keyword>
<dbReference type="InterPro" id="IPR045749">
    <property type="entry name" value="DUF6090"/>
</dbReference>